<feature type="domain" description="DNA methylase N-4/N-6" evidence="5">
    <location>
        <begin position="22"/>
        <end position="267"/>
    </location>
</feature>
<evidence type="ECO:0000313" key="6">
    <source>
        <dbReference type="EMBL" id="KYJ86623.1"/>
    </source>
</evidence>
<dbReference type="EMBL" id="LNKT01000023">
    <property type="protein sequence ID" value="KYJ86623.1"/>
    <property type="molecule type" value="Genomic_DNA"/>
</dbReference>
<dbReference type="InterPro" id="IPR001091">
    <property type="entry name" value="RM_Methyltransferase"/>
</dbReference>
<dbReference type="FunFam" id="3.40.50.150:FF:000347">
    <property type="entry name" value="Methyltransferase"/>
    <property type="match status" value="1"/>
</dbReference>
<dbReference type="GO" id="GO:0005737">
    <property type="term" value="C:cytoplasm"/>
    <property type="evidence" value="ECO:0007669"/>
    <property type="project" value="TreeGrafter"/>
</dbReference>
<gene>
    <name evidence="6" type="ORF">AS592_07430</name>
</gene>
<name>A0A151CH88_9BACT</name>
<evidence type="ECO:0000256" key="2">
    <source>
        <dbReference type="ARBA" id="ARBA00022603"/>
    </source>
</evidence>
<organism evidence="6 7">
    <name type="scientific">Sulfurovum riftiae</name>
    <dbReference type="NCBI Taxonomy" id="1630136"/>
    <lineage>
        <taxon>Bacteria</taxon>
        <taxon>Pseudomonadati</taxon>
        <taxon>Campylobacterota</taxon>
        <taxon>Epsilonproteobacteria</taxon>
        <taxon>Campylobacterales</taxon>
        <taxon>Sulfurovaceae</taxon>
        <taxon>Sulfurovum</taxon>
    </lineage>
</organism>
<dbReference type="RefSeq" id="WP_067330988.1">
    <property type="nucleotide sequence ID" value="NZ_LNKT01000023.1"/>
</dbReference>
<evidence type="ECO:0000259" key="5">
    <source>
        <dbReference type="Pfam" id="PF01555"/>
    </source>
</evidence>
<comment type="similarity">
    <text evidence="1 4">Belongs to the N(4)/N(6)-methyltransferase family.</text>
</comment>
<evidence type="ECO:0000313" key="7">
    <source>
        <dbReference type="Proteomes" id="UP000075359"/>
    </source>
</evidence>
<dbReference type="GO" id="GO:0008170">
    <property type="term" value="F:N-methyltransferase activity"/>
    <property type="evidence" value="ECO:0007669"/>
    <property type="project" value="InterPro"/>
</dbReference>
<accession>A0A151CH88</accession>
<sequence length="406" mass="46427">MINNIILGDCLDKMRSIEEGSIDLIYLDPPFFTERKHTLKNRERTKEFSFDDTWGSDKSYAQFLKERIELMKPLLKEEGSIFVHCDKSGEHIVRAILDNVFGSDNFQSEIIWSYKRWSNSKKGLLPSHQNIYFYSKSKFFKFNTIYTSYSETTNIDQILQRRTRDEHNKSVYDLDVDGNFKPADKKKGVPLSDVWDIPYLNPKAKERVGYPTQKPLLLLERIIKLVTNEGDIVLDPFCGSGTTCVAAILLGRKYIGIDKSHEAVKLSISRIEKPIKTESNLLKKGRSSYFNVDKTALGLLSGVEFNPVQRNKGIDAILIEQFENGPVLVKVQKDHESIEEAASLLAKAMKTKKSKKSFLIQTRLNSSLFNNVPDFDGMIILESPALQIKRTNKVLHSDNFSGELDR</sequence>
<protein>
    <recommendedName>
        <fullName evidence="4">Methyltransferase</fullName>
        <ecNumber evidence="4">2.1.1.-</ecNumber>
    </recommendedName>
</protein>
<evidence type="ECO:0000256" key="3">
    <source>
        <dbReference type="ARBA" id="ARBA00022679"/>
    </source>
</evidence>
<dbReference type="EC" id="2.1.1.-" evidence="4"/>
<dbReference type="PROSITE" id="PS00092">
    <property type="entry name" value="N6_MTASE"/>
    <property type="match status" value="1"/>
</dbReference>
<dbReference type="PRINTS" id="PR00508">
    <property type="entry name" value="S21N4MTFRASE"/>
</dbReference>
<dbReference type="PANTHER" id="PTHR13370">
    <property type="entry name" value="RNA METHYLASE-RELATED"/>
    <property type="match status" value="1"/>
</dbReference>
<reference evidence="6 7" key="1">
    <citation type="submission" date="2015-11" db="EMBL/GenBank/DDBJ databases">
        <title>Draft genome of Sulfurovum riftiae 1812E, a member of the Epsilonproteobacteria isolated from the tube of the deep-sea hydrothermal vent tubewom Riftia pachyptila.</title>
        <authorList>
            <person name="Vetriani C."/>
            <person name="Giovannelli D."/>
        </authorList>
    </citation>
    <scope>NUCLEOTIDE SEQUENCE [LARGE SCALE GENOMIC DNA]</scope>
    <source>
        <strain evidence="6 7">1812E</strain>
    </source>
</reference>
<keyword evidence="3 6" id="KW-0808">Transferase</keyword>
<comment type="caution">
    <text evidence="6">The sequence shown here is derived from an EMBL/GenBank/DDBJ whole genome shotgun (WGS) entry which is preliminary data.</text>
</comment>
<dbReference type="Proteomes" id="UP000075359">
    <property type="component" value="Unassembled WGS sequence"/>
</dbReference>
<dbReference type="Gene3D" id="3.40.50.150">
    <property type="entry name" value="Vaccinia Virus protein VP39"/>
    <property type="match status" value="1"/>
</dbReference>
<evidence type="ECO:0000256" key="4">
    <source>
        <dbReference type="RuleBase" id="RU362026"/>
    </source>
</evidence>
<dbReference type="InterPro" id="IPR002941">
    <property type="entry name" value="DNA_methylase_N4/N6"/>
</dbReference>
<dbReference type="CDD" id="cd02440">
    <property type="entry name" value="AdoMet_MTases"/>
    <property type="match status" value="1"/>
</dbReference>
<dbReference type="GO" id="GO:0032259">
    <property type="term" value="P:methylation"/>
    <property type="evidence" value="ECO:0007669"/>
    <property type="project" value="UniProtKB-KW"/>
</dbReference>
<evidence type="ECO:0000256" key="1">
    <source>
        <dbReference type="ARBA" id="ARBA00006594"/>
    </source>
</evidence>
<dbReference type="PANTHER" id="PTHR13370:SF24">
    <property type="entry name" value="TYPE III RESTRICTION-MODIFICATION ENZYME STYLTI MOD SUBUNIT"/>
    <property type="match status" value="1"/>
</dbReference>
<keyword evidence="2 6" id="KW-0489">Methyltransferase</keyword>
<dbReference type="STRING" id="1630136.AS592_07430"/>
<dbReference type="Pfam" id="PF01555">
    <property type="entry name" value="N6_N4_Mtase"/>
    <property type="match status" value="1"/>
</dbReference>
<dbReference type="InterPro" id="IPR029063">
    <property type="entry name" value="SAM-dependent_MTases_sf"/>
</dbReference>
<dbReference type="GO" id="GO:0003677">
    <property type="term" value="F:DNA binding"/>
    <property type="evidence" value="ECO:0007669"/>
    <property type="project" value="InterPro"/>
</dbReference>
<dbReference type="SUPFAM" id="SSF53335">
    <property type="entry name" value="S-adenosyl-L-methionine-dependent methyltransferases"/>
    <property type="match status" value="1"/>
</dbReference>
<proteinExistence type="inferred from homology"/>
<dbReference type="InterPro" id="IPR002052">
    <property type="entry name" value="DNA_methylase_N6_adenine_CS"/>
</dbReference>
<keyword evidence="7" id="KW-1185">Reference proteome</keyword>
<dbReference type="AlphaFoldDB" id="A0A151CH88"/>